<protein>
    <submittedName>
        <fullName evidence="1">Uncharacterized protein</fullName>
    </submittedName>
</protein>
<reference evidence="1" key="1">
    <citation type="journal article" date="2013" name="BMC Genomics">
        <title>Unscrambling butterfly oogenesis.</title>
        <authorList>
            <person name="Carter J.M."/>
            <person name="Baker S.C."/>
            <person name="Pink R."/>
            <person name="Carter D.R."/>
            <person name="Collins A."/>
            <person name="Tomlin J."/>
            <person name="Gibbs M."/>
            <person name="Breuker C.J."/>
        </authorList>
    </citation>
    <scope>NUCLEOTIDE SEQUENCE</scope>
    <source>
        <tissue evidence="1">Ovary</tissue>
    </source>
</reference>
<evidence type="ECO:0000313" key="1">
    <source>
        <dbReference type="EMBL" id="JAA83060.1"/>
    </source>
</evidence>
<dbReference type="EMBL" id="GAIX01009500">
    <property type="protein sequence ID" value="JAA83060.1"/>
    <property type="molecule type" value="Transcribed_RNA"/>
</dbReference>
<dbReference type="AlphaFoldDB" id="S4P8G2"/>
<accession>S4P8G2</accession>
<name>S4P8G2_9NEOP</name>
<organism evidence="1">
    <name type="scientific">Pararge aegeria</name>
    <name type="common">speckled wood butterfly</name>
    <dbReference type="NCBI Taxonomy" id="116150"/>
    <lineage>
        <taxon>Eukaryota</taxon>
        <taxon>Metazoa</taxon>
        <taxon>Ecdysozoa</taxon>
        <taxon>Arthropoda</taxon>
        <taxon>Hexapoda</taxon>
        <taxon>Insecta</taxon>
        <taxon>Pterygota</taxon>
        <taxon>Neoptera</taxon>
        <taxon>Endopterygota</taxon>
        <taxon>Lepidoptera</taxon>
        <taxon>Glossata</taxon>
        <taxon>Ditrysia</taxon>
        <taxon>Papilionoidea</taxon>
        <taxon>Nymphalidae</taxon>
        <taxon>Satyrinae</taxon>
        <taxon>Satyrini</taxon>
        <taxon>Parargina</taxon>
        <taxon>Pararge</taxon>
    </lineage>
</organism>
<sequence>MRCAHHQSSLGLAPHHRYSLPLHLQNSRLNHHTIHPSRPTLDAKHDSTYSFRMNLSYRGFSIQFSKQL</sequence>
<proteinExistence type="predicted"/>
<reference evidence="1" key="2">
    <citation type="submission" date="2013-05" db="EMBL/GenBank/DDBJ databases">
        <authorList>
            <person name="Carter J.-M."/>
            <person name="Baker S.C."/>
            <person name="Pink R."/>
            <person name="Carter D.R.F."/>
            <person name="Collins A."/>
            <person name="Tomlin J."/>
            <person name="Gibbs M."/>
            <person name="Breuker C.J."/>
        </authorList>
    </citation>
    <scope>NUCLEOTIDE SEQUENCE</scope>
    <source>
        <tissue evidence="1">Ovary</tissue>
    </source>
</reference>